<evidence type="ECO:0000313" key="4">
    <source>
        <dbReference type="EMBL" id="MFC7125513.1"/>
    </source>
</evidence>
<accession>A0ABD5X2V2</accession>
<dbReference type="SUPFAM" id="SSF88659">
    <property type="entry name" value="Sigma3 and sigma4 domains of RNA polymerase sigma factors"/>
    <property type="match status" value="1"/>
</dbReference>
<dbReference type="InterPro" id="IPR007050">
    <property type="entry name" value="HTH_bacterioopsin"/>
</dbReference>
<keyword evidence="2" id="KW-0804">Transcription</keyword>
<dbReference type="InterPro" id="IPR029016">
    <property type="entry name" value="GAF-like_dom_sf"/>
</dbReference>
<dbReference type="Pfam" id="PF15915">
    <property type="entry name" value="BAT"/>
    <property type="match status" value="1"/>
</dbReference>
<organism evidence="4 5">
    <name type="scientific">Halovenus rubra</name>
    <dbReference type="NCBI Taxonomy" id="869890"/>
    <lineage>
        <taxon>Archaea</taxon>
        <taxon>Methanobacteriati</taxon>
        <taxon>Methanobacteriota</taxon>
        <taxon>Stenosarchaea group</taxon>
        <taxon>Halobacteria</taxon>
        <taxon>Halobacteriales</taxon>
        <taxon>Haloarculaceae</taxon>
        <taxon>Halovenus</taxon>
    </lineage>
</organism>
<dbReference type="SUPFAM" id="SSF55785">
    <property type="entry name" value="PYP-like sensor domain (PAS domain)"/>
    <property type="match status" value="2"/>
</dbReference>
<dbReference type="Gene3D" id="3.30.450.40">
    <property type="match status" value="1"/>
</dbReference>
<dbReference type="Gene3D" id="1.10.10.10">
    <property type="entry name" value="Winged helix-like DNA-binding domain superfamily/Winged helix DNA-binding domain"/>
    <property type="match status" value="1"/>
</dbReference>
<sequence>MEREVQSSLNWQELAQALPGGVGIQQGGEMEYVSPVFAETVGTEREVLQGSPWELLFEPRTIEQVRTALGTVREDDHWQGDVWIGRTERVYVELTLSYREDKSLIVWSIAEKSPTEETDPANPERLLMGEPSRLGRTVLSTIDDVVYVIGDDGRFWFWNEQLAEKTGYSYEDIGEMNPRDFVPEDQYEYVPGLMQAIESIEDRRVRVDILTAEGERIPHEFSGTSFESTETGRSFRCGIARDISARLEREQKIRRQRDELATLNQINSLLFETTQEVIRTGNRGPIMQLLCEHAVETDLYQCAWVGQRERGTDRLTAVATEGFESEPGTVQVDPSAESDEKGIIEQAVDTDNPAVSICQNPSRKQQWEITESSGAEALVAVPLDHGDAVYGCLVLGTERANAFNSRELTALEVLGHLLGTVLHAARTQQLVFASTVVELEFEGAPGDPSPMFPATSFEGVVTLEGSLPNSEGWLLHLSTEGVPPNKAADSIQACTEVRRTRVITNGSESGRLEVILSSSPLLDVLTTTGASLQEATVSTDETRFVVTAPTDADVSHIVDRVSKECPEVDLLATRERAPDQMTNAQPDGLLDELTPRQREVLEVAYRVGYFSWPRESTAEEVAEALGIARSTVHAHLRKSELNILSELFEAPPVRT</sequence>
<dbReference type="AlphaFoldDB" id="A0ABD5X2V2"/>
<dbReference type="Pfam" id="PF13185">
    <property type="entry name" value="GAF_2"/>
    <property type="match status" value="1"/>
</dbReference>
<dbReference type="RefSeq" id="WP_267636511.1">
    <property type="nucleotide sequence ID" value="NZ_JAODIY010000004.1"/>
</dbReference>
<dbReference type="EMBL" id="JBHSZQ010000004">
    <property type="protein sequence ID" value="MFC7125513.1"/>
    <property type="molecule type" value="Genomic_DNA"/>
</dbReference>
<evidence type="ECO:0000256" key="1">
    <source>
        <dbReference type="ARBA" id="ARBA00023015"/>
    </source>
</evidence>
<dbReference type="InterPro" id="IPR000014">
    <property type="entry name" value="PAS"/>
</dbReference>
<dbReference type="PANTHER" id="PTHR34236">
    <property type="entry name" value="DIMETHYL SULFOXIDE REDUCTASE TRANSCRIPTIONAL ACTIVATOR"/>
    <property type="match status" value="1"/>
</dbReference>
<evidence type="ECO:0000256" key="2">
    <source>
        <dbReference type="ARBA" id="ARBA00023163"/>
    </source>
</evidence>
<gene>
    <name evidence="4" type="ORF">ACFQJ7_05590</name>
</gene>
<proteinExistence type="predicted"/>
<dbReference type="PANTHER" id="PTHR34236:SF1">
    <property type="entry name" value="DIMETHYL SULFOXIDE REDUCTASE TRANSCRIPTIONAL ACTIVATOR"/>
    <property type="match status" value="1"/>
</dbReference>
<reference evidence="4 5" key="1">
    <citation type="journal article" date="2014" name="Int. J. Syst. Evol. Microbiol.">
        <title>Complete genome sequence of Corynebacterium casei LMG S-19264T (=DSM 44701T), isolated from a smear-ripened cheese.</title>
        <authorList>
            <consortium name="US DOE Joint Genome Institute (JGI-PGF)"/>
            <person name="Walter F."/>
            <person name="Albersmeier A."/>
            <person name="Kalinowski J."/>
            <person name="Ruckert C."/>
        </authorList>
    </citation>
    <scope>NUCLEOTIDE SEQUENCE [LARGE SCALE GENOMIC DNA]</scope>
    <source>
        <strain evidence="4 5">CGMCC 4.7215</strain>
    </source>
</reference>
<dbReference type="NCBIfam" id="TIGR00229">
    <property type="entry name" value="sensory_box"/>
    <property type="match status" value="1"/>
</dbReference>
<dbReference type="Gene3D" id="3.30.450.20">
    <property type="entry name" value="PAS domain"/>
    <property type="match status" value="2"/>
</dbReference>
<dbReference type="InterPro" id="IPR013324">
    <property type="entry name" value="RNA_pol_sigma_r3/r4-like"/>
</dbReference>
<dbReference type="Proteomes" id="UP001596414">
    <property type="component" value="Unassembled WGS sequence"/>
</dbReference>
<evidence type="ECO:0000313" key="5">
    <source>
        <dbReference type="Proteomes" id="UP001596414"/>
    </source>
</evidence>
<dbReference type="Pfam" id="PF13426">
    <property type="entry name" value="PAS_9"/>
    <property type="match status" value="2"/>
</dbReference>
<dbReference type="InterPro" id="IPR035965">
    <property type="entry name" value="PAS-like_dom_sf"/>
</dbReference>
<dbReference type="Pfam" id="PF04967">
    <property type="entry name" value="HTH_10"/>
    <property type="match status" value="1"/>
</dbReference>
<dbReference type="SUPFAM" id="SSF55781">
    <property type="entry name" value="GAF domain-like"/>
    <property type="match status" value="1"/>
</dbReference>
<comment type="caution">
    <text evidence="4">The sequence shown here is derived from an EMBL/GenBank/DDBJ whole genome shotgun (WGS) entry which is preliminary data.</text>
</comment>
<dbReference type="CDD" id="cd00130">
    <property type="entry name" value="PAS"/>
    <property type="match status" value="1"/>
</dbReference>
<protein>
    <submittedName>
        <fullName evidence="4">Bacterio-opsin activator domain-containing protein</fullName>
    </submittedName>
</protein>
<dbReference type="PROSITE" id="PS50112">
    <property type="entry name" value="PAS"/>
    <property type="match status" value="1"/>
</dbReference>
<dbReference type="InterPro" id="IPR031803">
    <property type="entry name" value="BAT_GAF/HTH-assoc"/>
</dbReference>
<dbReference type="SMART" id="SM00091">
    <property type="entry name" value="PAS"/>
    <property type="match status" value="2"/>
</dbReference>
<feature type="domain" description="PAS" evidence="3">
    <location>
        <begin position="136"/>
        <end position="173"/>
    </location>
</feature>
<dbReference type="InterPro" id="IPR003018">
    <property type="entry name" value="GAF"/>
</dbReference>
<keyword evidence="1" id="KW-0805">Transcription regulation</keyword>
<dbReference type="InterPro" id="IPR036388">
    <property type="entry name" value="WH-like_DNA-bd_sf"/>
</dbReference>
<evidence type="ECO:0000259" key="3">
    <source>
        <dbReference type="PROSITE" id="PS50112"/>
    </source>
</evidence>
<name>A0ABD5X2V2_9EURY</name>